<evidence type="ECO:0000313" key="3">
    <source>
        <dbReference type="Proteomes" id="UP001211907"/>
    </source>
</evidence>
<feature type="compositionally biased region" description="Low complexity" evidence="1">
    <location>
        <begin position="441"/>
        <end position="454"/>
    </location>
</feature>
<feature type="compositionally biased region" description="Polar residues" evidence="1">
    <location>
        <begin position="35"/>
        <end position="47"/>
    </location>
</feature>
<dbReference type="Proteomes" id="UP001211907">
    <property type="component" value="Unassembled WGS sequence"/>
</dbReference>
<feature type="region of interest" description="Disordered" evidence="1">
    <location>
        <begin position="1"/>
        <end position="58"/>
    </location>
</feature>
<feature type="region of interest" description="Disordered" evidence="1">
    <location>
        <begin position="79"/>
        <end position="123"/>
    </location>
</feature>
<accession>A0AAD5XG83</accession>
<dbReference type="EMBL" id="JADGJH010000812">
    <property type="protein sequence ID" value="KAJ3122395.1"/>
    <property type="molecule type" value="Genomic_DNA"/>
</dbReference>
<feature type="compositionally biased region" description="Basic and acidic residues" evidence="1">
    <location>
        <begin position="398"/>
        <end position="418"/>
    </location>
</feature>
<feature type="compositionally biased region" description="Low complexity" evidence="1">
    <location>
        <begin position="373"/>
        <end position="385"/>
    </location>
</feature>
<feature type="region of interest" description="Disordered" evidence="1">
    <location>
        <begin position="203"/>
        <end position="252"/>
    </location>
</feature>
<feature type="compositionally biased region" description="Polar residues" evidence="1">
    <location>
        <begin position="158"/>
        <end position="167"/>
    </location>
</feature>
<feature type="compositionally biased region" description="Polar residues" evidence="1">
    <location>
        <begin position="203"/>
        <end position="215"/>
    </location>
</feature>
<dbReference type="AlphaFoldDB" id="A0AAD5XG83"/>
<sequence>MDASSDDGTIYDYSIADEHPRISPMMPTDAKSTRRISNTPVITSSGPPNIVSKTTSSKSKQVFDELFAQLDDFAGELIANDAPAQAAESSQSAPMQSADAGSSSEKSENNIKSGSATNSGTNTANFNYINTLLTQKNPAALRQLQQQKLQKHQAEYRNAQSVSTGRNSITSDSSSQSSVSVSSAASRSLSSVVSASENNIAANTRSVRSRSNSMHAQPILAGQNTSSNSINSARKQSVSSDTSSHNTPLTLATHPNFNRWKAAYNIEGMRRETTEEEDSEYENIVRSSLTSRPSFSTNAFQTRPPSITISSGILRSQTPPIIKSSVSSTASSFVASSPVSTSFSFKTDDSAEINIRSRLPAVTQSTARVARPSFSSSSPSVQSTSIRDDIGSSTRSSASERRESRPAQRITDSQDVKKSQSSMKKIKNMVKAPFRSLTKRTSITSTTESVSSNSGSIRVEMSAMFPTQTQSFSMPSITVTAATATASSSSEFEYDSPRKTSSLQPFPRKFSGPSPLGMYSPLVAQSPSASTPQPTISLTHSLYYGPPRSHSVHGDTIQQGEYVFPKRTVSMPPLPSQAVDAVRSASPIIYSDVSRKPTQKTMDILDAMSEIIAKKNAAANGEKGSSSGRAERMLTPQLPQPPQSRQRTQSPASITVDEGDEARSKFSNKVKGVFGGLLKKKK</sequence>
<feature type="compositionally biased region" description="Low complexity" evidence="1">
    <location>
        <begin position="168"/>
        <end position="178"/>
    </location>
</feature>
<protein>
    <submittedName>
        <fullName evidence="2">Uncharacterized protein</fullName>
    </submittedName>
</protein>
<evidence type="ECO:0000313" key="2">
    <source>
        <dbReference type="EMBL" id="KAJ3122395.1"/>
    </source>
</evidence>
<feature type="region of interest" description="Disordered" evidence="1">
    <location>
        <begin position="362"/>
        <end position="454"/>
    </location>
</feature>
<feature type="compositionally biased region" description="Polar residues" evidence="1">
    <location>
        <begin position="222"/>
        <end position="252"/>
    </location>
</feature>
<reference evidence="2" key="1">
    <citation type="submission" date="2020-05" db="EMBL/GenBank/DDBJ databases">
        <title>Phylogenomic resolution of chytrid fungi.</title>
        <authorList>
            <person name="Stajich J.E."/>
            <person name="Amses K."/>
            <person name="Simmons R."/>
            <person name="Seto K."/>
            <person name="Myers J."/>
            <person name="Bonds A."/>
            <person name="Quandt C.A."/>
            <person name="Barry K."/>
            <person name="Liu P."/>
            <person name="Grigoriev I."/>
            <person name="Longcore J.E."/>
            <person name="James T.Y."/>
        </authorList>
    </citation>
    <scope>NUCLEOTIDE SEQUENCE</scope>
    <source>
        <strain evidence="2">JEL0513</strain>
    </source>
</reference>
<feature type="compositionally biased region" description="Low complexity" evidence="1">
    <location>
        <begin position="82"/>
        <end position="115"/>
    </location>
</feature>
<feature type="region of interest" description="Disordered" evidence="1">
    <location>
        <begin position="617"/>
        <end position="663"/>
    </location>
</feature>
<feature type="region of interest" description="Disordered" evidence="1">
    <location>
        <begin position="144"/>
        <end position="178"/>
    </location>
</feature>
<organism evidence="2 3">
    <name type="scientific">Physocladia obscura</name>
    <dbReference type="NCBI Taxonomy" id="109957"/>
    <lineage>
        <taxon>Eukaryota</taxon>
        <taxon>Fungi</taxon>
        <taxon>Fungi incertae sedis</taxon>
        <taxon>Chytridiomycota</taxon>
        <taxon>Chytridiomycota incertae sedis</taxon>
        <taxon>Chytridiomycetes</taxon>
        <taxon>Chytridiales</taxon>
        <taxon>Chytriomycetaceae</taxon>
        <taxon>Physocladia</taxon>
    </lineage>
</organism>
<gene>
    <name evidence="2" type="ORF">HK100_012017</name>
</gene>
<name>A0AAD5XG83_9FUNG</name>
<proteinExistence type="predicted"/>
<keyword evidence="3" id="KW-1185">Reference proteome</keyword>
<evidence type="ECO:0000256" key="1">
    <source>
        <dbReference type="SAM" id="MobiDB-lite"/>
    </source>
</evidence>
<comment type="caution">
    <text evidence="2">The sequence shown here is derived from an EMBL/GenBank/DDBJ whole genome shotgun (WGS) entry which is preliminary data.</text>
</comment>